<accession>A0ABT1TVZ6</accession>
<dbReference type="InterPro" id="IPR001036">
    <property type="entry name" value="Acrflvin-R"/>
</dbReference>
<evidence type="ECO:0000313" key="2">
    <source>
        <dbReference type="EMBL" id="MCQ8118944.1"/>
    </source>
</evidence>
<dbReference type="SUPFAM" id="SSF82693">
    <property type="entry name" value="Multidrug efflux transporter AcrB pore domain, PN1, PN2, PC1 and PC2 subdomains"/>
    <property type="match status" value="1"/>
</dbReference>
<dbReference type="Gene3D" id="3.30.70.1430">
    <property type="entry name" value="Multidrug efflux transporter AcrB pore domain"/>
    <property type="match status" value="1"/>
</dbReference>
<evidence type="ECO:0000256" key="1">
    <source>
        <dbReference type="SAM" id="Phobius"/>
    </source>
</evidence>
<dbReference type="InterPro" id="IPR027463">
    <property type="entry name" value="AcrB_DN_DC_subdom"/>
</dbReference>
<dbReference type="SUPFAM" id="SSF82714">
    <property type="entry name" value="Multidrug efflux transporter AcrB TolC docking domain, DN and DC subdomains"/>
    <property type="match status" value="1"/>
</dbReference>
<dbReference type="PANTHER" id="PTHR32063">
    <property type="match status" value="1"/>
</dbReference>
<dbReference type="Proteomes" id="UP001524570">
    <property type="component" value="Unassembled WGS sequence"/>
</dbReference>
<keyword evidence="1" id="KW-1133">Transmembrane helix</keyword>
<dbReference type="EMBL" id="JANIBL010000054">
    <property type="protein sequence ID" value="MCQ8118944.1"/>
    <property type="molecule type" value="Genomic_DNA"/>
</dbReference>
<dbReference type="RefSeq" id="WP_256607902.1">
    <property type="nucleotide sequence ID" value="NZ_JANIBL010000054.1"/>
</dbReference>
<dbReference type="Gene3D" id="3.30.70.1320">
    <property type="entry name" value="Multidrug efflux transporter AcrB pore domain like"/>
    <property type="match status" value="1"/>
</dbReference>
<keyword evidence="1" id="KW-0812">Transmembrane</keyword>
<dbReference type="Gene3D" id="3.30.2090.10">
    <property type="entry name" value="Multidrug efflux transporter AcrB TolC docking domain, DN and DC subdomains"/>
    <property type="match status" value="1"/>
</dbReference>
<name>A0ABT1TVZ6_9GAMM</name>
<protein>
    <submittedName>
        <fullName evidence="2">Efflux RND transporter permease subunit</fullName>
    </submittedName>
</protein>
<evidence type="ECO:0000313" key="3">
    <source>
        <dbReference type="Proteomes" id="UP001524570"/>
    </source>
</evidence>
<sequence>MWIVNIALRRPYTFIVAALLILLSTPYVLRRMPTDIFPAIDIPVVAMLWQYNGMTAKEIADRLTTSVERSMALIDGIEHSESLSYSGAAVVKVFFHPGTDIRTAIAQVMSSSNSVYRSLPTNVAPPQVIQYSAADLPLVQLGISSSVVPETDVNDFVNNIARTELQSKRGVAMTNPFGAKSRQITLDVDAPALLARGLSPADLNDTLAAQNLILPTGTVKIGSNEYDVSLNGAVASIPRLADLPVRTVNGVTTLVRDVATVRDGAAPVT</sequence>
<proteinExistence type="predicted"/>
<dbReference type="Gene3D" id="1.20.1640.10">
    <property type="entry name" value="Multidrug efflux transporter AcrB transmembrane domain"/>
    <property type="match status" value="1"/>
</dbReference>
<gene>
    <name evidence="2" type="ORF">NP589_16025</name>
</gene>
<keyword evidence="3" id="KW-1185">Reference proteome</keyword>
<dbReference type="Pfam" id="PF00873">
    <property type="entry name" value="ACR_tran"/>
    <property type="match status" value="1"/>
</dbReference>
<keyword evidence="1" id="KW-0472">Membrane</keyword>
<feature type="transmembrane region" description="Helical" evidence="1">
    <location>
        <begin position="12"/>
        <end position="29"/>
    </location>
</feature>
<comment type="caution">
    <text evidence="2">The sequence shown here is derived from an EMBL/GenBank/DDBJ whole genome shotgun (WGS) entry which is preliminary data.</text>
</comment>
<organism evidence="2 3">
    <name type="scientific">Methylomonas rosea</name>
    <dbReference type="NCBI Taxonomy" id="2952227"/>
    <lineage>
        <taxon>Bacteria</taxon>
        <taxon>Pseudomonadati</taxon>
        <taxon>Pseudomonadota</taxon>
        <taxon>Gammaproteobacteria</taxon>
        <taxon>Methylococcales</taxon>
        <taxon>Methylococcaceae</taxon>
        <taxon>Methylomonas</taxon>
    </lineage>
</organism>
<feature type="non-terminal residue" evidence="2">
    <location>
        <position position="269"/>
    </location>
</feature>
<dbReference type="PANTHER" id="PTHR32063:SF8">
    <property type="entry name" value="CATION EFFLUX PROTEIN"/>
    <property type="match status" value="1"/>
</dbReference>
<reference evidence="2 3" key="1">
    <citation type="submission" date="2022-07" db="EMBL/GenBank/DDBJ databases">
        <title>Methylomonas rivi sp. nov., Methylomonas rosea sp. nov., Methylomonas aureus sp. nov. and Methylomonas subterranea sp. nov., four novel methanotrophs isolated from a freshwater creek and the deep terrestrial subsurface.</title>
        <authorList>
            <person name="Abin C."/>
            <person name="Sankaranarayanan K."/>
            <person name="Garner C."/>
            <person name="Sindelar R."/>
            <person name="Kotary K."/>
            <person name="Garner R."/>
            <person name="Barclay S."/>
            <person name="Lawson P."/>
            <person name="Krumholz L."/>
        </authorList>
    </citation>
    <scope>NUCLEOTIDE SEQUENCE [LARGE SCALE GENOMIC DNA]</scope>
    <source>
        <strain evidence="2 3">WSC-7</strain>
    </source>
</reference>